<dbReference type="AlphaFoldDB" id="A0A4S3TFX3"/>
<keyword evidence="3" id="KW-1185">Reference proteome</keyword>
<evidence type="ECO:0000313" key="2">
    <source>
        <dbReference type="EMBL" id="THE62814.1"/>
    </source>
</evidence>
<dbReference type="EMBL" id="RBZW01000076">
    <property type="protein sequence ID" value="THE62814.1"/>
    <property type="molecule type" value="Genomic_DNA"/>
</dbReference>
<dbReference type="Pfam" id="PF26397">
    <property type="entry name" value="DUF8097"/>
    <property type="match status" value="1"/>
</dbReference>
<comment type="caution">
    <text evidence="2">The sequence shown here is derived from an EMBL/GenBank/DDBJ whole genome shotgun (WGS) entry which is preliminary data.</text>
</comment>
<accession>A0A4S3TFX3</accession>
<dbReference type="InterPro" id="IPR058410">
    <property type="entry name" value="DUF8097"/>
</dbReference>
<sequence length="127" mass="13838">MIPYRAYAIADLVVHAVGLWLLVGADRWLDIDSDVTTVSLETAELRWVLLGGAWAVGYRVLCDRDIWSLRRSKLRRVVGRGLPTVVSLALGSNAKSDRTAPAVSSFGVGSILGAVVYRIRYGLLEAP</sequence>
<protein>
    <recommendedName>
        <fullName evidence="1">DUF8097 domain-containing protein</fullName>
    </recommendedName>
</protein>
<reference evidence="2 3" key="1">
    <citation type="submission" date="2018-10" db="EMBL/GenBank/DDBJ databases">
        <title>Natronolimnobius sp. XQ-INN 246 isolated from Inner Mongolia Autonomous Region of China.</title>
        <authorList>
            <person name="Xue Q."/>
        </authorList>
    </citation>
    <scope>NUCLEOTIDE SEQUENCE [LARGE SCALE GENOMIC DNA]</scope>
    <source>
        <strain evidence="2 3">XQ-INN 246</strain>
    </source>
</reference>
<dbReference type="Proteomes" id="UP000318864">
    <property type="component" value="Unassembled WGS sequence"/>
</dbReference>
<dbReference type="OrthoDB" id="209828at2157"/>
<organism evidence="2 3">
    <name type="scientific">Salinadaptatus halalkaliphilus</name>
    <dbReference type="NCBI Taxonomy" id="2419781"/>
    <lineage>
        <taxon>Archaea</taxon>
        <taxon>Methanobacteriati</taxon>
        <taxon>Methanobacteriota</taxon>
        <taxon>Stenosarchaea group</taxon>
        <taxon>Halobacteria</taxon>
        <taxon>Halobacteriales</taxon>
        <taxon>Natrialbaceae</taxon>
        <taxon>Salinadaptatus</taxon>
    </lineage>
</organism>
<name>A0A4S3TFX3_9EURY</name>
<evidence type="ECO:0000259" key="1">
    <source>
        <dbReference type="Pfam" id="PF26397"/>
    </source>
</evidence>
<gene>
    <name evidence="2" type="ORF">D8Y22_20345</name>
</gene>
<feature type="domain" description="DUF8097" evidence="1">
    <location>
        <begin position="1"/>
        <end position="125"/>
    </location>
</feature>
<evidence type="ECO:0000313" key="3">
    <source>
        <dbReference type="Proteomes" id="UP000318864"/>
    </source>
</evidence>
<dbReference type="RefSeq" id="WP_141466447.1">
    <property type="nucleotide sequence ID" value="NZ_RBZW01000076.1"/>
</dbReference>
<proteinExistence type="predicted"/>